<dbReference type="InterPro" id="IPR002347">
    <property type="entry name" value="SDR_fam"/>
</dbReference>
<dbReference type="Gene3D" id="3.40.50.720">
    <property type="entry name" value="NAD(P)-binding Rossmann-like Domain"/>
    <property type="match status" value="1"/>
</dbReference>
<evidence type="ECO:0000313" key="4">
    <source>
        <dbReference type="Proteomes" id="UP001652625"/>
    </source>
</evidence>
<protein>
    <submittedName>
        <fullName evidence="5">Uncharacterized protein LOC136082319</fullName>
    </submittedName>
</protein>
<gene>
    <name evidence="5" type="primary">LOC136082319</name>
</gene>
<organism evidence="4 5">
    <name type="scientific">Hydra vulgaris</name>
    <name type="common">Hydra</name>
    <name type="synonym">Hydra attenuata</name>
    <dbReference type="NCBI Taxonomy" id="6087"/>
    <lineage>
        <taxon>Eukaryota</taxon>
        <taxon>Metazoa</taxon>
        <taxon>Cnidaria</taxon>
        <taxon>Hydrozoa</taxon>
        <taxon>Hydroidolina</taxon>
        <taxon>Anthoathecata</taxon>
        <taxon>Aplanulata</taxon>
        <taxon>Hydridae</taxon>
        <taxon>Hydra</taxon>
    </lineage>
</organism>
<reference evidence="5" key="1">
    <citation type="submission" date="2025-08" db="UniProtKB">
        <authorList>
            <consortium name="RefSeq"/>
        </authorList>
    </citation>
    <scope>IDENTIFICATION</scope>
</reference>
<dbReference type="PANTHER" id="PTHR24320:SF148">
    <property type="entry name" value="NAD(P)-BINDING ROSSMANN-FOLD SUPERFAMILY PROTEIN"/>
    <property type="match status" value="1"/>
</dbReference>
<dbReference type="Pfam" id="PF00106">
    <property type="entry name" value="adh_short"/>
    <property type="match status" value="1"/>
</dbReference>
<dbReference type="InterPro" id="IPR036291">
    <property type="entry name" value="NAD(P)-bd_dom_sf"/>
</dbReference>
<sequence length="327" mass="36192">MSEHFNENSTALEVVENIDLKGYEVIVTGSSSGIGVETVRALAKAGARCIMCCRDINKGKQIANEIILSTKNDKVEVENLELNSLDNINRFVQRFLAKNRPLNILINNAGIIEESQSFTENGFETQFGVNYLGHFALTIGLLPSLKEGAKILKKKSRVINLTSAVHAGANIDFNDLNFVNGRQYDPFISYSQSKACISLFSLALTNRYFDDGVVSNSVMPGVTMTNLMNSFSKETMIRKGWINPDGSATMKMKCVENGAATTVWTATAVDLEGKGKLYLEDCGIGKETFNAEEVLLKLRGFVPYIMNNELADKLWDISEKFIQRKSP</sequence>
<evidence type="ECO:0000256" key="2">
    <source>
        <dbReference type="ARBA" id="ARBA00023002"/>
    </source>
</evidence>
<dbReference type="SUPFAM" id="SSF51735">
    <property type="entry name" value="NAD(P)-binding Rossmann-fold domains"/>
    <property type="match status" value="1"/>
</dbReference>
<proteinExistence type="inferred from homology"/>
<evidence type="ECO:0000256" key="3">
    <source>
        <dbReference type="RuleBase" id="RU000363"/>
    </source>
</evidence>
<keyword evidence="2" id="KW-0560">Oxidoreductase</keyword>
<dbReference type="Proteomes" id="UP001652625">
    <property type="component" value="Chromosome 07"/>
</dbReference>
<keyword evidence="4" id="KW-1185">Reference proteome</keyword>
<dbReference type="GeneID" id="136082319"/>
<dbReference type="PRINTS" id="PR00080">
    <property type="entry name" value="SDRFAMILY"/>
</dbReference>
<comment type="similarity">
    <text evidence="1 3">Belongs to the short-chain dehydrogenases/reductases (SDR) family.</text>
</comment>
<evidence type="ECO:0000256" key="1">
    <source>
        <dbReference type="ARBA" id="ARBA00006484"/>
    </source>
</evidence>
<evidence type="ECO:0000313" key="5">
    <source>
        <dbReference type="RefSeq" id="XP_065657275.1"/>
    </source>
</evidence>
<name>A0ABM4C6P7_HYDVU</name>
<dbReference type="PANTHER" id="PTHR24320">
    <property type="entry name" value="RETINOL DEHYDROGENASE"/>
    <property type="match status" value="1"/>
</dbReference>
<dbReference type="RefSeq" id="XP_065657275.1">
    <property type="nucleotide sequence ID" value="XM_065801203.1"/>
</dbReference>
<dbReference type="PRINTS" id="PR00081">
    <property type="entry name" value="GDHRDH"/>
</dbReference>
<accession>A0ABM4C6P7</accession>